<dbReference type="Pfam" id="PF07075">
    <property type="entry name" value="NamZ_N"/>
    <property type="match status" value="1"/>
</dbReference>
<reference evidence="3 4" key="1">
    <citation type="submission" date="2019-03" db="EMBL/GenBank/DDBJ databases">
        <title>Genomic Encyclopedia of Archaeal and Bacterial Type Strains, Phase II (KMG-II): from individual species to whole genera.</title>
        <authorList>
            <person name="Goeker M."/>
        </authorList>
    </citation>
    <scope>NUCLEOTIDE SEQUENCE [LARGE SCALE GENOMIC DNA]</scope>
    <source>
        <strain evidence="3 4">RL-C</strain>
    </source>
</reference>
<dbReference type="GO" id="GO:0033922">
    <property type="term" value="F:peptidoglycan beta-N-acetylmuramidase activity"/>
    <property type="evidence" value="ECO:0007669"/>
    <property type="project" value="InterPro"/>
</dbReference>
<comment type="caution">
    <text evidence="3">The sequence shown here is derived from an EMBL/GenBank/DDBJ whole genome shotgun (WGS) entry which is preliminary data.</text>
</comment>
<dbReference type="AlphaFoldDB" id="A0A4R2EHU8"/>
<dbReference type="InterPro" id="IPR048502">
    <property type="entry name" value="NamZ_N"/>
</dbReference>
<dbReference type="InterPro" id="IPR008302">
    <property type="entry name" value="NamZ"/>
</dbReference>
<dbReference type="PANTHER" id="PTHR42915:SF1">
    <property type="entry name" value="PEPTIDOGLYCAN BETA-N-ACETYLMURAMIDASE NAMZ"/>
    <property type="match status" value="1"/>
</dbReference>
<dbReference type="InterPro" id="IPR048503">
    <property type="entry name" value="NamZ_C"/>
</dbReference>
<dbReference type="EMBL" id="SLWB01000006">
    <property type="protein sequence ID" value="TCN68558.1"/>
    <property type="molecule type" value="Genomic_DNA"/>
</dbReference>
<dbReference type="Proteomes" id="UP000294830">
    <property type="component" value="Unassembled WGS sequence"/>
</dbReference>
<gene>
    <name evidence="3" type="ORF">CLV25_106140</name>
</gene>
<feature type="domain" description="Peptidoglycan beta-N-acetylmuramidase NamZ N-terminal" evidence="1">
    <location>
        <begin position="33"/>
        <end position="236"/>
    </location>
</feature>
<dbReference type="Gene3D" id="3.90.1150.140">
    <property type="match status" value="1"/>
</dbReference>
<feature type="domain" description="Peptidoglycan beta-N-acetylmuramidase NamZ C-terminal" evidence="2">
    <location>
        <begin position="240"/>
        <end position="398"/>
    </location>
</feature>
<sequence>MALLLSLPIWAIVKPGVEVLRDRDFSVLKGKRVGLITNPTGIDRSYKSTIDILKEAKDVKLVALFSPEHGVRGDIHAGDKVDTYIDPKTGVTVYSIYGKTQRPTKEMLDNVDAIVYDIQDIGSRSYTFISTMGIVMEEAAKYGKEFIVLDRPNPVGGEKVEGSLVEDGFYSFVSQFRIPYVYGLTPGEVALMLNGEGMIKGKCKLTVIPMKGWKRSMTYAETGLDWVAPSPHIPNANAALYYATTGILGELGVVSIGVGYTIPFQMVASDSISANQLSDSLNALKLEGVHFRPIYCKPFYSVGKGQNYQGVQIHITNPKTVVLSDIQFWIMQEMYKLNPSLDFFKRCEKSRITMWNKVCGTDYIFKEFGNGYNFAKIREYWHKDDKAFKEMSNKYYLYK</sequence>
<keyword evidence="4" id="KW-1185">Reference proteome</keyword>
<proteinExistence type="predicted"/>
<organism evidence="3 4">
    <name type="scientific">Acetobacteroides hydrogenigenes</name>
    <dbReference type="NCBI Taxonomy" id="979970"/>
    <lineage>
        <taxon>Bacteria</taxon>
        <taxon>Pseudomonadati</taxon>
        <taxon>Bacteroidota</taxon>
        <taxon>Bacteroidia</taxon>
        <taxon>Bacteroidales</taxon>
        <taxon>Rikenellaceae</taxon>
        <taxon>Acetobacteroides</taxon>
    </lineage>
</organism>
<dbReference type="Pfam" id="PF20732">
    <property type="entry name" value="NamZ_C"/>
    <property type="match status" value="1"/>
</dbReference>
<accession>A0A4R2EHU8</accession>
<dbReference type="PANTHER" id="PTHR42915">
    <property type="entry name" value="HYPOTHETICAL 460 KDA PROTEIN IN FEUA-SIGW INTERGENIC REGION [PRECURSOR]"/>
    <property type="match status" value="1"/>
</dbReference>
<dbReference type="PIRSF" id="PIRSF016719">
    <property type="entry name" value="UCP016719"/>
    <property type="match status" value="1"/>
</dbReference>
<evidence type="ECO:0000259" key="2">
    <source>
        <dbReference type="Pfam" id="PF20732"/>
    </source>
</evidence>
<name>A0A4R2EHU8_9BACT</name>
<evidence type="ECO:0000313" key="4">
    <source>
        <dbReference type="Proteomes" id="UP000294830"/>
    </source>
</evidence>
<dbReference type="Gene3D" id="3.40.50.12170">
    <property type="entry name" value="Uncharacterised protein PF07075, DUF1343"/>
    <property type="match status" value="1"/>
</dbReference>
<evidence type="ECO:0000313" key="3">
    <source>
        <dbReference type="EMBL" id="TCN68558.1"/>
    </source>
</evidence>
<evidence type="ECO:0000259" key="1">
    <source>
        <dbReference type="Pfam" id="PF07075"/>
    </source>
</evidence>
<protein>
    <submittedName>
        <fullName evidence="3">Uncharacterized protein YbbC (DUF1343 family)</fullName>
    </submittedName>
</protein>